<evidence type="ECO:0000256" key="6">
    <source>
        <dbReference type="ARBA" id="ARBA00023128"/>
    </source>
</evidence>
<organism evidence="9 10">
    <name type="scientific">Dimargaris verticillata</name>
    <dbReference type="NCBI Taxonomy" id="2761393"/>
    <lineage>
        <taxon>Eukaryota</taxon>
        <taxon>Fungi</taxon>
        <taxon>Fungi incertae sedis</taxon>
        <taxon>Zoopagomycota</taxon>
        <taxon>Kickxellomycotina</taxon>
        <taxon>Dimargaritomycetes</taxon>
        <taxon>Dimargaritales</taxon>
        <taxon>Dimargaritaceae</taxon>
        <taxon>Dimargaris</taxon>
    </lineage>
</organism>
<comment type="similarity">
    <text evidence="8">Belongs to the eukaryotic ATPase B chain family.</text>
</comment>
<dbReference type="AlphaFoldDB" id="A0A9W8B8T5"/>
<dbReference type="GO" id="GO:0005743">
    <property type="term" value="C:mitochondrial inner membrane"/>
    <property type="evidence" value="ECO:0007669"/>
    <property type="project" value="UniProtKB-SubCell"/>
</dbReference>
<dbReference type="OrthoDB" id="67388at2759"/>
<reference evidence="9" key="1">
    <citation type="submission" date="2022-07" db="EMBL/GenBank/DDBJ databases">
        <title>Phylogenomic reconstructions and comparative analyses of Kickxellomycotina fungi.</title>
        <authorList>
            <person name="Reynolds N.K."/>
            <person name="Stajich J.E."/>
            <person name="Barry K."/>
            <person name="Grigoriev I.V."/>
            <person name="Crous P."/>
            <person name="Smith M.E."/>
        </authorList>
    </citation>
    <scope>NUCLEOTIDE SEQUENCE</scope>
    <source>
        <strain evidence="9">RSA 567</strain>
    </source>
</reference>
<evidence type="ECO:0000256" key="8">
    <source>
        <dbReference type="RuleBase" id="RU368017"/>
    </source>
</evidence>
<keyword evidence="5 8" id="KW-0406">Ion transport</keyword>
<comment type="function">
    <text evidence="8">Subunit b, of the mitochondrial membrane ATP synthase complex (F(1)F(0) ATP synthase or Complex V) that produces ATP from ADP in the presence of a proton gradient across the membrane which is generated by electron transport complexes of the respiratory chain. ATP synthase complex consist of a soluble F(1) head domain - the catalytic core - and a membrane F(1) domain - the membrane proton channel. These two domains are linked by a central stalk rotating inside the F(1) region and a stationary peripheral stalk. During catalysis, ATP synthesis in the catalytic domain of F(1) is coupled via a rotary mechanism of the central stalk subunits to proton translocation. In vivo, can only synthesize ATP although its ATP hydrolase activity can be activated artificially in vitro. Part of the complex F(0) domain. Part of the complex F(0) domain and the peripheric stalk, which acts as a stator to hold the catalytic alpha(3)beta(3) subcomplex and subunit a/ATP6 static relative to the rotary elements.</text>
</comment>
<gene>
    <name evidence="9" type="primary">ATP4</name>
    <name evidence="9" type="ORF">H4R34_002013</name>
</gene>
<accession>A0A9W8B8T5</accession>
<dbReference type="InterPro" id="IPR008688">
    <property type="entry name" value="ATP_synth_Bsub_B/MI25"/>
</dbReference>
<sequence>MAQRLAVQRLPTAARALLTNATRPALATRSFATSASSSQDAVKQPEEPRAKALSIIDALPGNSLLTKTGYLTVGTSLATYLVSKEIFVVNEEAVVLFSFASLVTLLYRIAREPYSEFASGYINNMINIFKEARAEHKAAVQSRIDQVSQLKDVVDVTKNMFEMSKQMAHMEAAIFTQKQQAAQIQEVKNVLDSWVRHEASLREREQKDLAYFVIQKARQELLKPDVQNQLLEQCIADVEKLSAKQA</sequence>
<keyword evidence="6 8" id="KW-0496">Mitochondrion</keyword>
<keyword evidence="4 8" id="KW-0999">Mitochondrion inner membrane</keyword>
<dbReference type="Pfam" id="PF05405">
    <property type="entry name" value="Mt_ATP-synt_B"/>
    <property type="match status" value="1"/>
</dbReference>
<keyword evidence="2 8" id="KW-0138">CF(0)</keyword>
<keyword evidence="7 8" id="KW-0472">Membrane</keyword>
<keyword evidence="1 8" id="KW-0813">Transport</keyword>
<evidence type="ECO:0000256" key="4">
    <source>
        <dbReference type="ARBA" id="ARBA00022792"/>
    </source>
</evidence>
<dbReference type="Proteomes" id="UP001151582">
    <property type="component" value="Unassembled WGS sequence"/>
</dbReference>
<name>A0A9W8B8T5_9FUNG</name>
<evidence type="ECO:0000256" key="1">
    <source>
        <dbReference type="ARBA" id="ARBA00022448"/>
    </source>
</evidence>
<dbReference type="EMBL" id="JANBQB010000119">
    <property type="protein sequence ID" value="KAJ1981589.1"/>
    <property type="molecule type" value="Genomic_DNA"/>
</dbReference>
<evidence type="ECO:0000256" key="3">
    <source>
        <dbReference type="ARBA" id="ARBA00022781"/>
    </source>
</evidence>
<comment type="caution">
    <text evidence="9">The sequence shown here is derived from an EMBL/GenBank/DDBJ whole genome shotgun (WGS) entry which is preliminary data.</text>
</comment>
<comment type="subunit">
    <text evidence="8">F-type ATPases have 2 components, CF(1) - the catalytic core - and CF(0) - the membrane proton channel. In yeast, the dimeric form of ATP synthase consists of 17 polypeptides: alpha, beta, gamma, delta, epsilon, 4 (B), 5 (OSCP), 6 (A), 8, 9 (C), d, E (Tim11), f, g, h, i/j and k.</text>
</comment>
<keyword evidence="10" id="KW-1185">Reference proteome</keyword>
<dbReference type="GO" id="GO:0046933">
    <property type="term" value="F:proton-transporting ATP synthase activity, rotational mechanism"/>
    <property type="evidence" value="ECO:0007669"/>
    <property type="project" value="TreeGrafter"/>
</dbReference>
<evidence type="ECO:0000313" key="9">
    <source>
        <dbReference type="EMBL" id="KAJ1981589.1"/>
    </source>
</evidence>
<evidence type="ECO:0000256" key="7">
    <source>
        <dbReference type="ARBA" id="ARBA00023136"/>
    </source>
</evidence>
<keyword evidence="3 8" id="KW-0375">Hydrogen ion transport</keyword>
<comment type="subcellular location">
    <subcellularLocation>
        <location evidence="8">Mitochondrion</location>
    </subcellularLocation>
    <subcellularLocation>
        <location evidence="8">Mitochondrion inner membrane</location>
    </subcellularLocation>
</comment>
<evidence type="ECO:0000256" key="2">
    <source>
        <dbReference type="ARBA" id="ARBA00022547"/>
    </source>
</evidence>
<dbReference type="SUPFAM" id="SSF161060">
    <property type="entry name" value="ATP synthase B chain-like"/>
    <property type="match status" value="1"/>
</dbReference>
<protein>
    <recommendedName>
        <fullName evidence="8">ATP synthase subunit 4</fullName>
    </recommendedName>
</protein>
<evidence type="ECO:0000313" key="10">
    <source>
        <dbReference type="Proteomes" id="UP001151582"/>
    </source>
</evidence>
<evidence type="ECO:0000256" key="5">
    <source>
        <dbReference type="ARBA" id="ARBA00023065"/>
    </source>
</evidence>
<dbReference type="InterPro" id="IPR013837">
    <property type="entry name" value="ATP_synth_F0_suB"/>
</dbReference>
<dbReference type="PANTHER" id="PTHR12733:SF3">
    <property type="entry name" value="ATP SYNTHASE F(0) COMPLEX SUBUNIT B1, MITOCHONDRIAL"/>
    <property type="match status" value="1"/>
</dbReference>
<dbReference type="PANTHER" id="PTHR12733">
    <property type="entry name" value="MITOCHONDRIAL ATP SYNTHASE B CHAIN"/>
    <property type="match status" value="1"/>
</dbReference>
<proteinExistence type="inferred from homology"/>
<dbReference type="GO" id="GO:0045259">
    <property type="term" value="C:proton-transporting ATP synthase complex"/>
    <property type="evidence" value="ECO:0007669"/>
    <property type="project" value="UniProtKB-KW"/>
</dbReference>
<dbReference type="Gene3D" id="1.20.5.2210">
    <property type="match status" value="1"/>
</dbReference>